<dbReference type="PANTHER" id="PTHR30250">
    <property type="entry name" value="PST FAMILY PREDICTED COLANIC ACID TRANSPORTER"/>
    <property type="match status" value="1"/>
</dbReference>
<feature type="transmembrane region" description="Helical" evidence="6">
    <location>
        <begin position="119"/>
        <end position="136"/>
    </location>
</feature>
<feature type="transmembrane region" description="Helical" evidence="6">
    <location>
        <begin position="345"/>
        <end position="366"/>
    </location>
</feature>
<evidence type="ECO:0000256" key="3">
    <source>
        <dbReference type="ARBA" id="ARBA00022692"/>
    </source>
</evidence>
<evidence type="ECO:0000256" key="2">
    <source>
        <dbReference type="ARBA" id="ARBA00022475"/>
    </source>
</evidence>
<feature type="transmembrane region" description="Helical" evidence="6">
    <location>
        <begin position="264"/>
        <end position="289"/>
    </location>
</feature>
<feature type="transmembrane region" description="Helical" evidence="6">
    <location>
        <begin position="23"/>
        <end position="44"/>
    </location>
</feature>
<dbReference type="Pfam" id="PF01943">
    <property type="entry name" value="Polysacc_synt"/>
    <property type="match status" value="1"/>
</dbReference>
<proteinExistence type="predicted"/>
<feature type="transmembrane region" description="Helical" evidence="6">
    <location>
        <begin position="157"/>
        <end position="178"/>
    </location>
</feature>
<accession>A0A1F5YV72</accession>
<protein>
    <submittedName>
        <fullName evidence="7">Uncharacterized protein</fullName>
    </submittedName>
</protein>
<evidence type="ECO:0000313" key="7">
    <source>
        <dbReference type="EMBL" id="OGG04108.1"/>
    </source>
</evidence>
<feature type="transmembrane region" description="Helical" evidence="6">
    <location>
        <begin position="373"/>
        <end position="392"/>
    </location>
</feature>
<comment type="subcellular location">
    <subcellularLocation>
        <location evidence="1">Cell membrane</location>
        <topology evidence="1">Multi-pass membrane protein</topology>
    </subcellularLocation>
</comment>
<feature type="transmembrane region" description="Helical" evidence="6">
    <location>
        <begin position="398"/>
        <end position="418"/>
    </location>
</feature>
<dbReference type="Proteomes" id="UP000178448">
    <property type="component" value="Unassembled WGS sequence"/>
</dbReference>
<dbReference type="AlphaFoldDB" id="A0A1F5YV72"/>
<evidence type="ECO:0000256" key="4">
    <source>
        <dbReference type="ARBA" id="ARBA00022989"/>
    </source>
</evidence>
<dbReference type="STRING" id="1798374.A2Z33_03010"/>
<reference evidence="7 8" key="1">
    <citation type="journal article" date="2016" name="Nat. Commun.">
        <title>Thousands of microbial genomes shed light on interconnected biogeochemical processes in an aquifer system.</title>
        <authorList>
            <person name="Anantharaman K."/>
            <person name="Brown C.T."/>
            <person name="Hug L.A."/>
            <person name="Sharon I."/>
            <person name="Castelle C.J."/>
            <person name="Probst A.J."/>
            <person name="Thomas B.C."/>
            <person name="Singh A."/>
            <person name="Wilkins M.J."/>
            <person name="Karaoz U."/>
            <person name="Brodie E.L."/>
            <person name="Williams K.H."/>
            <person name="Hubbard S.S."/>
            <person name="Banfield J.F."/>
        </authorList>
    </citation>
    <scope>NUCLEOTIDE SEQUENCE [LARGE SCALE GENOMIC DNA]</scope>
</reference>
<keyword evidence="2" id="KW-1003">Cell membrane</keyword>
<dbReference type="PANTHER" id="PTHR30250:SF11">
    <property type="entry name" value="O-ANTIGEN TRANSPORTER-RELATED"/>
    <property type="match status" value="1"/>
</dbReference>
<keyword evidence="3 6" id="KW-0812">Transmembrane</keyword>
<keyword evidence="4 6" id="KW-1133">Transmembrane helix</keyword>
<sequence length="434" mass="47331">MPTDTMPRSPARILIITNTVSQLIGKIFTMLATLLATFLIAGTFGPQGYGDFTKATAYVALFYLLTDFGLNAIFVRDTDRDPAISIGNLLSLRLAISAVLVFCAIALTVFLPGSGTDGFTAWVKLGIILYTPTILFQSVTTTGNAVFQKSLRYGRSALAVATGGLVTLIAVYLIARIIRPEVALYWLVSAYAAGSLVTSLISISLSEIRLRDIAESSWRSMYMFIRRAIPFGLTLVVNVIYFRADILIISLTRPTAEVGLYGLAYRFFEVPLVIPTFFMNSVYPLLTAGGSDSADRRHLIRPLLLKSSGIMLPASLIVLVAGFYASGILAFIRTDFVPSIPALKVLLLGMPAFFLSSVTMWSMVALGKQKQLLATYGSVMLLNITANLIFIPRFSFMAAAWVTVVSEFLILIISIFMLRKWLFPGRAGKGTGDN</sequence>
<organism evidence="7 8">
    <name type="scientific">Candidatus Gottesmanbacteria bacterium RBG_16_52_11</name>
    <dbReference type="NCBI Taxonomy" id="1798374"/>
    <lineage>
        <taxon>Bacteria</taxon>
        <taxon>Candidatus Gottesmaniibacteriota</taxon>
    </lineage>
</organism>
<dbReference type="InterPro" id="IPR002797">
    <property type="entry name" value="Polysacc_synth"/>
</dbReference>
<evidence type="ECO:0000313" key="8">
    <source>
        <dbReference type="Proteomes" id="UP000178448"/>
    </source>
</evidence>
<feature type="transmembrane region" description="Helical" evidence="6">
    <location>
        <begin position="94"/>
        <end position="113"/>
    </location>
</feature>
<dbReference type="EMBL" id="MFJD01000004">
    <property type="protein sequence ID" value="OGG04108.1"/>
    <property type="molecule type" value="Genomic_DNA"/>
</dbReference>
<feature type="transmembrane region" description="Helical" evidence="6">
    <location>
        <begin position="310"/>
        <end position="333"/>
    </location>
</feature>
<evidence type="ECO:0000256" key="5">
    <source>
        <dbReference type="ARBA" id="ARBA00023136"/>
    </source>
</evidence>
<evidence type="ECO:0000256" key="1">
    <source>
        <dbReference type="ARBA" id="ARBA00004651"/>
    </source>
</evidence>
<feature type="transmembrane region" description="Helical" evidence="6">
    <location>
        <begin position="184"/>
        <end position="203"/>
    </location>
</feature>
<dbReference type="InterPro" id="IPR050833">
    <property type="entry name" value="Poly_Biosynth_Transport"/>
</dbReference>
<evidence type="ECO:0000256" key="6">
    <source>
        <dbReference type="SAM" id="Phobius"/>
    </source>
</evidence>
<dbReference type="GO" id="GO:0005886">
    <property type="term" value="C:plasma membrane"/>
    <property type="evidence" value="ECO:0007669"/>
    <property type="project" value="UniProtKB-SubCell"/>
</dbReference>
<gene>
    <name evidence="7" type="ORF">A2Z33_03010</name>
</gene>
<name>A0A1F5YV72_9BACT</name>
<comment type="caution">
    <text evidence="7">The sequence shown here is derived from an EMBL/GenBank/DDBJ whole genome shotgun (WGS) entry which is preliminary data.</text>
</comment>
<keyword evidence="5 6" id="KW-0472">Membrane</keyword>
<feature type="transmembrane region" description="Helical" evidence="6">
    <location>
        <begin position="224"/>
        <end position="244"/>
    </location>
</feature>
<feature type="transmembrane region" description="Helical" evidence="6">
    <location>
        <begin position="56"/>
        <end position="74"/>
    </location>
</feature>